<keyword evidence="4" id="KW-1185">Reference proteome</keyword>
<dbReference type="AlphaFoldDB" id="A0ABD3B282"/>
<feature type="region of interest" description="Disordered" evidence="1">
    <location>
        <begin position="748"/>
        <end position="791"/>
    </location>
</feature>
<dbReference type="EMBL" id="JBJUIK010000001">
    <property type="protein sequence ID" value="KAL3537645.1"/>
    <property type="molecule type" value="Genomic_DNA"/>
</dbReference>
<feature type="compositionally biased region" description="Basic and acidic residues" evidence="1">
    <location>
        <begin position="596"/>
        <end position="614"/>
    </location>
</feature>
<proteinExistence type="predicted"/>
<feature type="domain" description="Calmodulin-binding" evidence="2">
    <location>
        <begin position="775"/>
        <end position="884"/>
    </location>
</feature>
<dbReference type="PANTHER" id="PTHR33923:SF2">
    <property type="entry name" value="CALMODULIN-BINDING PROTEIN-RELATED"/>
    <property type="match status" value="1"/>
</dbReference>
<accession>A0ABD3B282</accession>
<evidence type="ECO:0000313" key="4">
    <source>
        <dbReference type="Proteomes" id="UP001630127"/>
    </source>
</evidence>
<evidence type="ECO:0000313" key="3">
    <source>
        <dbReference type="EMBL" id="KAL3537645.1"/>
    </source>
</evidence>
<feature type="compositionally biased region" description="Low complexity" evidence="1">
    <location>
        <begin position="138"/>
        <end position="148"/>
    </location>
</feature>
<feature type="region of interest" description="Disordered" evidence="1">
    <location>
        <begin position="690"/>
        <end position="714"/>
    </location>
</feature>
<dbReference type="Proteomes" id="UP001630127">
    <property type="component" value="Unassembled WGS sequence"/>
</dbReference>
<evidence type="ECO:0000256" key="1">
    <source>
        <dbReference type="SAM" id="MobiDB-lite"/>
    </source>
</evidence>
<organism evidence="3 4">
    <name type="scientific">Cinchona calisaya</name>
    <dbReference type="NCBI Taxonomy" id="153742"/>
    <lineage>
        <taxon>Eukaryota</taxon>
        <taxon>Viridiplantae</taxon>
        <taxon>Streptophyta</taxon>
        <taxon>Embryophyta</taxon>
        <taxon>Tracheophyta</taxon>
        <taxon>Spermatophyta</taxon>
        <taxon>Magnoliopsida</taxon>
        <taxon>eudicotyledons</taxon>
        <taxon>Gunneridae</taxon>
        <taxon>Pentapetalae</taxon>
        <taxon>asterids</taxon>
        <taxon>lamiids</taxon>
        <taxon>Gentianales</taxon>
        <taxon>Rubiaceae</taxon>
        <taxon>Cinchonoideae</taxon>
        <taxon>Cinchoneae</taxon>
        <taxon>Cinchona</taxon>
    </lineage>
</organism>
<feature type="compositionally biased region" description="Polar residues" evidence="1">
    <location>
        <begin position="622"/>
        <end position="633"/>
    </location>
</feature>
<feature type="compositionally biased region" description="Polar residues" evidence="1">
    <location>
        <begin position="89"/>
        <end position="113"/>
    </location>
</feature>
<feature type="region of interest" description="Disordered" evidence="1">
    <location>
        <begin position="366"/>
        <end position="405"/>
    </location>
</feature>
<dbReference type="InterPro" id="IPR044681">
    <property type="entry name" value="PICBP-like"/>
</dbReference>
<dbReference type="InterPro" id="IPR012417">
    <property type="entry name" value="CaM-bd_dom_pln"/>
</dbReference>
<feature type="compositionally biased region" description="Basic and acidic residues" evidence="1">
    <location>
        <begin position="34"/>
        <end position="44"/>
    </location>
</feature>
<feature type="compositionally biased region" description="Pro residues" evidence="1">
    <location>
        <begin position="73"/>
        <end position="84"/>
    </location>
</feature>
<feature type="region of interest" description="Disordered" evidence="1">
    <location>
        <begin position="1"/>
        <end position="148"/>
    </location>
</feature>
<sequence>MVQRKVSNKLGIQADQVKTNKLLVNLKPSSLQRQDTKNKGADLKKKMKKSRPTKCSDLDSVGSPNMRRQKPQPGKPPPQPPPDLPITAASPTKKSPVKTSEATPNYMKSTTSSDARKERPQVSSRNLRTLFDSKTSSKKNSNSLKISSGSVHKGARMLARTSSLKLVRTLTKTISFKPARTAASKCSPLILSESLNVQRATCSSTLKDSMFPAYLELSSGATESEGTSIMKVCPYTFCSLNGHHHAPFSPLKSFLSARRRMLKTQRSMKLGCLSPRQSKRINIAIEDNQVEGINFDEKPPNQGTLNNSQKSQVIEEEHMEFFVEIYSKERDTTADINDSSFNHIRPSIDGRPGSYEMEVQVPEILSDESPFSETYSNDDSSRNGDAVSSDMEAAYSQEVDQNKETEEGYACFQAQEESKLGSLSWSGGGESRAITPIYNPEFGFSDMDCEAENYSAIYLDYEADYSRQSSQESDLGHSDKFGSGIIPEVFIFKPDIECFEEIEAGVLKQQSSEEECFDDENISSKAVSCQDFEIEEYVEGLDNQNRGQLGLRVEDETINRINSEDFIDYSKDEYVPVDDTAERIWDLNTRGFHDMTEQTTNKECKGSSESKDEVDNYLSDADGNTSSLNSEAFNLSPRKGKDSESEKNCFEIELIASDAEDGVEDKEQVDPVKGLMEFCISQKDSAEAIKDKLSEDHDGNHLQAIETDGKSDETLRCADLTDETQDHSAHGKCKSNSIENLNFLEENESVSLKSSVSADLEGEETNPKSMDASGTSTENDHQGSHSCQKLAESSKNLKWRTGCKRSLEECKEPKDFNPREPNFLPVEPDLESEKVDLKHQMMDERKNADEWMLDFAIQQAITKLAPARKKKVALLVEAFETVMPIPRFESQLRHSSAAFSHARPIQACN</sequence>
<dbReference type="PANTHER" id="PTHR33923">
    <property type="entry name" value="CALMODULIN-BINDING PROTEIN-RELATED"/>
    <property type="match status" value="1"/>
</dbReference>
<feature type="compositionally biased region" description="Basic and acidic residues" evidence="1">
    <location>
        <begin position="690"/>
        <end position="700"/>
    </location>
</feature>
<gene>
    <name evidence="3" type="ORF">ACH5RR_001011</name>
</gene>
<protein>
    <recommendedName>
        <fullName evidence="2">Calmodulin-binding domain-containing protein</fullName>
    </recommendedName>
</protein>
<comment type="caution">
    <text evidence="3">The sequence shown here is derived from an EMBL/GenBank/DDBJ whole genome shotgun (WGS) entry which is preliminary data.</text>
</comment>
<reference evidence="3 4" key="1">
    <citation type="submission" date="2024-11" db="EMBL/GenBank/DDBJ databases">
        <title>A near-complete genome assembly of Cinchona calisaya.</title>
        <authorList>
            <person name="Lian D.C."/>
            <person name="Zhao X.W."/>
            <person name="Wei L."/>
        </authorList>
    </citation>
    <scope>NUCLEOTIDE SEQUENCE [LARGE SCALE GENOMIC DNA]</scope>
    <source>
        <tissue evidence="3">Nenye</tissue>
    </source>
</reference>
<feature type="compositionally biased region" description="Polar residues" evidence="1">
    <location>
        <begin position="369"/>
        <end position="378"/>
    </location>
</feature>
<dbReference type="SMART" id="SM01054">
    <property type="entry name" value="CaM_binding"/>
    <property type="match status" value="1"/>
</dbReference>
<feature type="region of interest" description="Disordered" evidence="1">
    <location>
        <begin position="596"/>
        <end position="646"/>
    </location>
</feature>
<evidence type="ECO:0000259" key="2">
    <source>
        <dbReference type="SMART" id="SM01054"/>
    </source>
</evidence>
<name>A0ABD3B282_9GENT</name>
<dbReference type="Pfam" id="PF07839">
    <property type="entry name" value="CaM_binding"/>
    <property type="match status" value="1"/>
</dbReference>